<dbReference type="InterPro" id="IPR004589">
    <property type="entry name" value="DNA_helicase_ATP-dep_RecQ"/>
</dbReference>
<dbReference type="GO" id="GO:0003678">
    <property type="term" value="F:DNA helicase activity"/>
    <property type="evidence" value="ECO:0007669"/>
    <property type="project" value="UniProtKB-EC"/>
</dbReference>
<name>A0ABW4H350_9LACO</name>
<dbReference type="PANTHER" id="PTHR13710:SF84">
    <property type="entry name" value="ATP-DEPENDENT DNA HELICASE RECS-RELATED"/>
    <property type="match status" value="1"/>
</dbReference>
<dbReference type="InterPro" id="IPR011545">
    <property type="entry name" value="DEAD/DEAH_box_helicase_dom"/>
</dbReference>
<organism evidence="8 9">
    <name type="scientific">Levilactobacillus fuyuanensis</name>
    <dbReference type="NCBI Taxonomy" id="2486022"/>
    <lineage>
        <taxon>Bacteria</taxon>
        <taxon>Bacillati</taxon>
        <taxon>Bacillota</taxon>
        <taxon>Bacilli</taxon>
        <taxon>Lactobacillales</taxon>
        <taxon>Lactobacillaceae</taxon>
        <taxon>Levilactobacillus</taxon>
    </lineage>
</organism>
<dbReference type="GO" id="GO:0016787">
    <property type="term" value="F:hydrolase activity"/>
    <property type="evidence" value="ECO:0007669"/>
    <property type="project" value="UniProtKB-KW"/>
</dbReference>
<proteinExistence type="predicted"/>
<dbReference type="InterPro" id="IPR027417">
    <property type="entry name" value="P-loop_NTPase"/>
</dbReference>
<dbReference type="InterPro" id="IPR001650">
    <property type="entry name" value="Helicase_C-like"/>
</dbReference>
<comment type="caution">
    <text evidence="8">The sequence shown here is derived from an EMBL/GenBank/DDBJ whole genome shotgun (WGS) entry which is preliminary data.</text>
</comment>
<evidence type="ECO:0000256" key="3">
    <source>
        <dbReference type="ARBA" id="ARBA00022806"/>
    </source>
</evidence>
<dbReference type="Gene3D" id="3.40.50.300">
    <property type="entry name" value="P-loop containing nucleotide triphosphate hydrolases"/>
    <property type="match status" value="2"/>
</dbReference>
<dbReference type="PANTHER" id="PTHR13710">
    <property type="entry name" value="DNA HELICASE RECQ FAMILY MEMBER"/>
    <property type="match status" value="1"/>
</dbReference>
<dbReference type="InterPro" id="IPR002464">
    <property type="entry name" value="DNA/RNA_helicase_DEAH_CS"/>
</dbReference>
<dbReference type="Pfam" id="PF00271">
    <property type="entry name" value="Helicase_C"/>
    <property type="match status" value="1"/>
</dbReference>
<dbReference type="RefSeq" id="WP_125700795.1">
    <property type="nucleotide sequence ID" value="NZ_JBHTOM010000006.1"/>
</dbReference>
<sequence>MLEPLTTSLEKVFGFTKFREGQQAALTALETGQDTLAVLPTGAGKTLIYQLYGYRHPGCVLIISPLLSLMNDQVNRMRMAGFKRAAAINSLTSYTERQVIMRHLGEYQFLFMSPEMLAQPQMLAQVKQIQLSLLVIDEAHCIVQWGPDFRPEYLLLGAIRTQLQQPLTLMLTATAGQTTRQEIAKQLRSQPEIVAESVDRPNIFLDVEQVADESEKQERLTTLVGQLQGPGVVYFSSKQQADDTALALQQQTGVKAAAYHAGLSSEDRFKIQQQFMAGQLDVICATSAFGMGIDKNDVRYVIHYHLPADFESYAQEIGRAGRDGLPSVAILLYASGDEQLPLMLGQANRPEPETIHRYYARPQAFSEDDAAIALLAFYKRHGISETAVISLFSRRERERNRALAQMLKYVREPHCLRQNWLAAFDEQSPAHHERCCSPAGMPLDLDQLGLLASHKSDPVAPNGDWVARLRRLF</sequence>
<evidence type="ECO:0000256" key="4">
    <source>
        <dbReference type="ARBA" id="ARBA00022840"/>
    </source>
</evidence>
<evidence type="ECO:0000256" key="2">
    <source>
        <dbReference type="ARBA" id="ARBA00022801"/>
    </source>
</evidence>
<keyword evidence="4" id="KW-0067">ATP-binding</keyword>
<keyword evidence="2 8" id="KW-0378">Hydrolase</keyword>
<evidence type="ECO:0000256" key="5">
    <source>
        <dbReference type="ARBA" id="ARBA00023125"/>
    </source>
</evidence>
<dbReference type="PROSITE" id="PS00690">
    <property type="entry name" value="DEAH_ATP_HELICASE"/>
    <property type="match status" value="1"/>
</dbReference>
<evidence type="ECO:0000259" key="6">
    <source>
        <dbReference type="PROSITE" id="PS51192"/>
    </source>
</evidence>
<dbReference type="SUPFAM" id="SSF52540">
    <property type="entry name" value="P-loop containing nucleoside triphosphate hydrolases"/>
    <property type="match status" value="1"/>
</dbReference>
<gene>
    <name evidence="8" type="ORF">ACFQ5T_05790</name>
</gene>
<dbReference type="SMART" id="SM00490">
    <property type="entry name" value="HELICc"/>
    <property type="match status" value="1"/>
</dbReference>
<dbReference type="PROSITE" id="PS51192">
    <property type="entry name" value="HELICASE_ATP_BIND_1"/>
    <property type="match status" value="1"/>
</dbReference>
<dbReference type="Pfam" id="PF00270">
    <property type="entry name" value="DEAD"/>
    <property type="match status" value="1"/>
</dbReference>
<dbReference type="NCBIfam" id="TIGR00614">
    <property type="entry name" value="recQ_fam"/>
    <property type="match status" value="1"/>
</dbReference>
<evidence type="ECO:0000259" key="7">
    <source>
        <dbReference type="PROSITE" id="PS51194"/>
    </source>
</evidence>
<dbReference type="EC" id="3.6.4.12" evidence="8"/>
<keyword evidence="9" id="KW-1185">Reference proteome</keyword>
<accession>A0ABW4H350</accession>
<dbReference type="Proteomes" id="UP001597195">
    <property type="component" value="Unassembled WGS sequence"/>
</dbReference>
<protein>
    <submittedName>
        <fullName evidence="8">RecQ family ATP-dependent DNA helicase</fullName>
        <ecNumber evidence="8">3.6.4.12</ecNumber>
    </submittedName>
</protein>
<keyword evidence="1" id="KW-0547">Nucleotide-binding</keyword>
<reference evidence="9" key="1">
    <citation type="journal article" date="2019" name="Int. J. Syst. Evol. Microbiol.">
        <title>The Global Catalogue of Microorganisms (GCM) 10K type strain sequencing project: providing services to taxonomists for standard genome sequencing and annotation.</title>
        <authorList>
            <consortium name="The Broad Institute Genomics Platform"/>
            <consortium name="The Broad Institute Genome Sequencing Center for Infectious Disease"/>
            <person name="Wu L."/>
            <person name="Ma J."/>
        </authorList>
    </citation>
    <scope>NUCLEOTIDE SEQUENCE [LARGE SCALE GENOMIC DNA]</scope>
    <source>
        <strain evidence="9">CCM 8906</strain>
    </source>
</reference>
<dbReference type="CDD" id="cd17920">
    <property type="entry name" value="DEXHc_RecQ"/>
    <property type="match status" value="1"/>
</dbReference>
<dbReference type="CDD" id="cd18794">
    <property type="entry name" value="SF2_C_RecQ"/>
    <property type="match status" value="1"/>
</dbReference>
<keyword evidence="5" id="KW-0238">DNA-binding</keyword>
<feature type="domain" description="Helicase ATP-binding" evidence="6">
    <location>
        <begin position="26"/>
        <end position="193"/>
    </location>
</feature>
<evidence type="ECO:0000313" key="9">
    <source>
        <dbReference type="Proteomes" id="UP001597195"/>
    </source>
</evidence>
<dbReference type="PROSITE" id="PS51194">
    <property type="entry name" value="HELICASE_CTER"/>
    <property type="match status" value="1"/>
</dbReference>
<feature type="domain" description="Helicase C-terminal" evidence="7">
    <location>
        <begin position="206"/>
        <end position="363"/>
    </location>
</feature>
<evidence type="ECO:0000256" key="1">
    <source>
        <dbReference type="ARBA" id="ARBA00022741"/>
    </source>
</evidence>
<evidence type="ECO:0000313" key="8">
    <source>
        <dbReference type="EMBL" id="MFD1549200.1"/>
    </source>
</evidence>
<dbReference type="SMART" id="SM00487">
    <property type="entry name" value="DEXDc"/>
    <property type="match status" value="1"/>
</dbReference>
<dbReference type="InterPro" id="IPR014001">
    <property type="entry name" value="Helicase_ATP-bd"/>
</dbReference>
<dbReference type="EMBL" id="JBHTOM010000006">
    <property type="protein sequence ID" value="MFD1549200.1"/>
    <property type="molecule type" value="Genomic_DNA"/>
</dbReference>
<keyword evidence="3 8" id="KW-0347">Helicase</keyword>